<dbReference type="OrthoDB" id="9983560at2759"/>
<dbReference type="InterPro" id="IPR036318">
    <property type="entry name" value="FAD-bd_PCMH-like_sf"/>
</dbReference>
<protein>
    <recommendedName>
        <fullName evidence="3">FAD-binding PCMH-type domain-containing protein</fullName>
    </recommendedName>
</protein>
<proteinExistence type="inferred from homology"/>
<dbReference type="InterPro" id="IPR016166">
    <property type="entry name" value="FAD-bd_PCMH"/>
</dbReference>
<dbReference type="PANTHER" id="PTHR13878">
    <property type="entry name" value="GULONOLACTONE OXIDASE"/>
    <property type="match status" value="1"/>
</dbReference>
<evidence type="ECO:0000256" key="1">
    <source>
        <dbReference type="ARBA" id="ARBA00005466"/>
    </source>
</evidence>
<dbReference type="PROSITE" id="PS51387">
    <property type="entry name" value="FAD_PCMH"/>
    <property type="match status" value="1"/>
</dbReference>
<reference evidence="5" key="2">
    <citation type="submission" date="2015-01" db="EMBL/GenBank/DDBJ databases">
        <title>Evolutionary Origins and Diversification of the Mycorrhizal Mutualists.</title>
        <authorList>
            <consortium name="DOE Joint Genome Institute"/>
            <consortium name="Mycorrhizal Genomics Consortium"/>
            <person name="Kohler A."/>
            <person name="Kuo A."/>
            <person name="Nagy L.G."/>
            <person name="Floudas D."/>
            <person name="Copeland A."/>
            <person name="Barry K.W."/>
            <person name="Cichocki N."/>
            <person name="Veneault-Fourrey C."/>
            <person name="LaButti K."/>
            <person name="Lindquist E.A."/>
            <person name="Lipzen A."/>
            <person name="Lundell T."/>
            <person name="Morin E."/>
            <person name="Murat C."/>
            <person name="Riley R."/>
            <person name="Ohm R."/>
            <person name="Sun H."/>
            <person name="Tunlid A."/>
            <person name="Henrissat B."/>
            <person name="Grigoriev I.V."/>
            <person name="Hibbett D.S."/>
            <person name="Martin F."/>
        </authorList>
    </citation>
    <scope>NUCLEOTIDE SEQUENCE [LARGE SCALE GENOMIC DNA]</scope>
    <source>
        <strain evidence="5">h7</strain>
    </source>
</reference>
<dbReference type="Gene3D" id="3.30.465.10">
    <property type="match status" value="2"/>
</dbReference>
<comment type="similarity">
    <text evidence="1">Belongs to the oxygen-dependent FAD-linked oxidoreductase family.</text>
</comment>
<gene>
    <name evidence="4" type="ORF">M413DRAFT_20978</name>
</gene>
<dbReference type="STRING" id="686832.A0A0C3CWW5"/>
<dbReference type="GO" id="GO:0071949">
    <property type="term" value="F:FAD binding"/>
    <property type="evidence" value="ECO:0007669"/>
    <property type="project" value="InterPro"/>
</dbReference>
<dbReference type="InterPro" id="IPR012951">
    <property type="entry name" value="BBE"/>
</dbReference>
<feature type="domain" description="FAD-binding PCMH-type" evidence="3">
    <location>
        <begin position="134"/>
        <end position="316"/>
    </location>
</feature>
<dbReference type="AlphaFoldDB" id="A0A0C3CWW5"/>
<sequence>MLGSNLASWFTLSAFSFLDSPQIPLFGPLGASNSTSSSIWDSLNSTVGGRLHIGRPWTKACFSMYENTAIQPNHKECEYVQQNYFNNHLNRSNAFGGFGSTQYEMCMATGDSCLLDWLNPSNPAAHAPTQQCKQGSISPFYIDVRNKDDVIAAFEFSKKEGVTLSIKNTGHDFKGRSSAPDSLSLWMHNLKYINHKTDFVAEGCKVDGQSAITYGAGTQFQDINEFAEEHNLLIVGGSDQSVGAAGGWAQGGGHSPISPSYGMGADRTLQYKIVTPDGVFRTANACQNEDLFFALRGGGGGTFGVVLEATMMAFPSHSFRQANINWPVDNENLKAVLGVFLDNVTTHAQQGWGGYLTPSIGNLVLLTPNLDLKEAEESMKALVDLTTSLGGVSTVTDIPTYTEWFKGWVAGTAGAQDPVGLPIALTTRLVPAKNHESAEGREEMKEGLMNAFANSAFSQIHITTPYGFNGTKGLDTSVNPIWRSVLYQVMLVNSWFWDGKLEDRQLAYSQSTKAVNFLREITPGAGAYVNEADIHEPDWEVSFWGGHYPRLLEIKKKYDPDHILDCWHCVGWKGPSAPQYKCYI</sequence>
<dbReference type="Proteomes" id="UP000053424">
    <property type="component" value="Unassembled WGS sequence"/>
</dbReference>
<dbReference type="PANTHER" id="PTHR13878:SF91">
    <property type="entry name" value="FAD BINDING DOMAIN PROTEIN (AFU_ORTHOLOGUE AFUA_6G12070)-RELATED"/>
    <property type="match status" value="1"/>
</dbReference>
<reference evidence="4 5" key="1">
    <citation type="submission" date="2014-04" db="EMBL/GenBank/DDBJ databases">
        <authorList>
            <consortium name="DOE Joint Genome Institute"/>
            <person name="Kuo A."/>
            <person name="Gay G."/>
            <person name="Dore J."/>
            <person name="Kohler A."/>
            <person name="Nagy L.G."/>
            <person name="Floudas D."/>
            <person name="Copeland A."/>
            <person name="Barry K.W."/>
            <person name="Cichocki N."/>
            <person name="Veneault-Fourrey C."/>
            <person name="LaButti K."/>
            <person name="Lindquist E.A."/>
            <person name="Lipzen A."/>
            <person name="Lundell T."/>
            <person name="Morin E."/>
            <person name="Murat C."/>
            <person name="Sun H."/>
            <person name="Tunlid A."/>
            <person name="Henrissat B."/>
            <person name="Grigoriev I.V."/>
            <person name="Hibbett D.S."/>
            <person name="Martin F."/>
            <person name="Nordberg H.P."/>
            <person name="Cantor M.N."/>
            <person name="Hua S.X."/>
        </authorList>
    </citation>
    <scope>NUCLEOTIDE SEQUENCE [LARGE SCALE GENOMIC DNA]</scope>
    <source>
        <strain evidence="5">h7</strain>
    </source>
</reference>
<name>A0A0C3CWW5_HEBCY</name>
<evidence type="ECO:0000259" key="3">
    <source>
        <dbReference type="PROSITE" id="PS51387"/>
    </source>
</evidence>
<organism evidence="4 5">
    <name type="scientific">Hebeloma cylindrosporum</name>
    <dbReference type="NCBI Taxonomy" id="76867"/>
    <lineage>
        <taxon>Eukaryota</taxon>
        <taxon>Fungi</taxon>
        <taxon>Dikarya</taxon>
        <taxon>Basidiomycota</taxon>
        <taxon>Agaricomycotina</taxon>
        <taxon>Agaricomycetes</taxon>
        <taxon>Agaricomycetidae</taxon>
        <taxon>Agaricales</taxon>
        <taxon>Agaricineae</taxon>
        <taxon>Hymenogastraceae</taxon>
        <taxon>Hebeloma</taxon>
    </lineage>
</organism>
<evidence type="ECO:0000313" key="5">
    <source>
        <dbReference type="Proteomes" id="UP000053424"/>
    </source>
</evidence>
<dbReference type="SUPFAM" id="SSF56176">
    <property type="entry name" value="FAD-binding/transporter-associated domain-like"/>
    <property type="match status" value="1"/>
</dbReference>
<dbReference type="Pfam" id="PF08031">
    <property type="entry name" value="BBE"/>
    <property type="match status" value="1"/>
</dbReference>
<dbReference type="InterPro" id="IPR006094">
    <property type="entry name" value="Oxid_FAD_bind_N"/>
</dbReference>
<evidence type="ECO:0000256" key="2">
    <source>
        <dbReference type="ARBA" id="ARBA00023002"/>
    </source>
</evidence>
<keyword evidence="2" id="KW-0560">Oxidoreductase</keyword>
<dbReference type="InterPro" id="IPR050432">
    <property type="entry name" value="FAD-linked_Oxidoreductases_BP"/>
</dbReference>
<dbReference type="GO" id="GO:0016491">
    <property type="term" value="F:oxidoreductase activity"/>
    <property type="evidence" value="ECO:0007669"/>
    <property type="project" value="UniProtKB-KW"/>
</dbReference>
<dbReference type="Pfam" id="PF01565">
    <property type="entry name" value="FAD_binding_4"/>
    <property type="match status" value="1"/>
</dbReference>
<dbReference type="InterPro" id="IPR016169">
    <property type="entry name" value="FAD-bd_PCMH_sub2"/>
</dbReference>
<dbReference type="HOGENOM" id="CLU_018354_4_0_1"/>
<accession>A0A0C3CWW5</accession>
<keyword evidence="5" id="KW-1185">Reference proteome</keyword>
<dbReference type="EMBL" id="KN831768">
    <property type="protein sequence ID" value="KIM48619.1"/>
    <property type="molecule type" value="Genomic_DNA"/>
</dbReference>
<evidence type="ECO:0000313" key="4">
    <source>
        <dbReference type="EMBL" id="KIM48619.1"/>
    </source>
</evidence>